<evidence type="ECO:0008006" key="13">
    <source>
        <dbReference type="Google" id="ProtNLM"/>
    </source>
</evidence>
<protein>
    <recommendedName>
        <fullName evidence="13">Esterase</fullName>
    </recommendedName>
</protein>
<feature type="compositionally biased region" description="Polar residues" evidence="10">
    <location>
        <begin position="27"/>
        <end position="40"/>
    </location>
</feature>
<dbReference type="HOGENOM" id="CLU_1647247_0_0_7"/>
<evidence type="ECO:0000313" key="12">
    <source>
        <dbReference type="Proteomes" id="UP000019140"/>
    </source>
</evidence>
<dbReference type="GO" id="GO:0045493">
    <property type="term" value="P:xylan catabolic process"/>
    <property type="evidence" value="ECO:0007669"/>
    <property type="project" value="UniProtKB-KW"/>
</dbReference>
<evidence type="ECO:0000256" key="6">
    <source>
        <dbReference type="ARBA" id="ARBA00022801"/>
    </source>
</evidence>
<dbReference type="EMBL" id="AZHX01000483">
    <property type="protein sequence ID" value="ETX07299.1"/>
    <property type="molecule type" value="Genomic_DNA"/>
</dbReference>
<feature type="region of interest" description="Disordered" evidence="10">
    <location>
        <begin position="27"/>
        <end position="47"/>
    </location>
</feature>
<feature type="non-terminal residue" evidence="11">
    <location>
        <position position="162"/>
    </location>
</feature>
<evidence type="ECO:0000256" key="7">
    <source>
        <dbReference type="ARBA" id="ARBA00023277"/>
    </source>
</evidence>
<keyword evidence="6" id="KW-0378">Hydrolase</keyword>
<dbReference type="Gene3D" id="3.40.50.1820">
    <property type="entry name" value="alpha/beta hydrolase"/>
    <property type="match status" value="1"/>
</dbReference>
<evidence type="ECO:0000313" key="11">
    <source>
        <dbReference type="EMBL" id="ETX07299.1"/>
    </source>
</evidence>
<evidence type="ECO:0000256" key="3">
    <source>
        <dbReference type="ARBA" id="ARBA00022525"/>
    </source>
</evidence>
<comment type="caution">
    <text evidence="11">The sequence shown here is derived from an EMBL/GenBank/DDBJ whole genome shotgun (WGS) entry which is preliminary data.</text>
</comment>
<comment type="function">
    <text evidence="9">Involved in degradation of plant cell walls. Hydrolyzes the feruloyl-arabinose ester bond in arabinoxylans, and the feruloyl-galactose ester bond in pectin. Active against paranitrophenyl-acetate, methyl ferulate and wheat arabinoxylan.</text>
</comment>
<organism evidence="11 12">
    <name type="scientific">Candidatus Entotheonella gemina</name>
    <dbReference type="NCBI Taxonomy" id="1429439"/>
    <lineage>
        <taxon>Bacteria</taxon>
        <taxon>Pseudomonadati</taxon>
        <taxon>Nitrospinota/Tectimicrobiota group</taxon>
        <taxon>Candidatus Tectimicrobiota</taxon>
        <taxon>Candidatus Entotheonellia</taxon>
        <taxon>Candidatus Entotheonellales</taxon>
        <taxon>Candidatus Entotheonellaceae</taxon>
        <taxon>Candidatus Entotheonella</taxon>
    </lineage>
</organism>
<dbReference type="InterPro" id="IPR029058">
    <property type="entry name" value="AB_hydrolase_fold"/>
</dbReference>
<evidence type="ECO:0000256" key="4">
    <source>
        <dbReference type="ARBA" id="ARBA00022651"/>
    </source>
</evidence>
<dbReference type="InterPro" id="IPR043595">
    <property type="entry name" value="FaeB/C/D"/>
</dbReference>
<evidence type="ECO:0000256" key="2">
    <source>
        <dbReference type="ARBA" id="ARBA00010278"/>
    </source>
</evidence>
<evidence type="ECO:0000256" key="10">
    <source>
        <dbReference type="SAM" id="MobiDB-lite"/>
    </source>
</evidence>
<dbReference type="AlphaFoldDB" id="W4MAC4"/>
<keyword evidence="3" id="KW-0964">Secreted</keyword>
<keyword evidence="4" id="KW-0858">Xylan degradation</keyword>
<comment type="subcellular location">
    <subcellularLocation>
        <location evidence="1">Secreted</location>
    </subcellularLocation>
</comment>
<comment type="similarity">
    <text evidence="2">Belongs to the faeC family.</text>
</comment>
<dbReference type="GO" id="GO:0005576">
    <property type="term" value="C:extracellular region"/>
    <property type="evidence" value="ECO:0007669"/>
    <property type="project" value="UniProtKB-SubCell"/>
</dbReference>
<keyword evidence="5" id="KW-0732">Signal</keyword>
<keyword evidence="8" id="KW-0624">Polysaccharide degradation</keyword>
<accession>W4MAC4</accession>
<reference evidence="11 12" key="1">
    <citation type="journal article" date="2014" name="Nature">
        <title>An environmental bacterial taxon with a large and distinct metabolic repertoire.</title>
        <authorList>
            <person name="Wilson M.C."/>
            <person name="Mori T."/>
            <person name="Ruckert C."/>
            <person name="Uria A.R."/>
            <person name="Helf M.J."/>
            <person name="Takada K."/>
            <person name="Gernert C."/>
            <person name="Steffens U.A."/>
            <person name="Heycke N."/>
            <person name="Schmitt S."/>
            <person name="Rinke C."/>
            <person name="Helfrich E.J."/>
            <person name="Brachmann A.O."/>
            <person name="Gurgui C."/>
            <person name="Wakimoto T."/>
            <person name="Kracht M."/>
            <person name="Crusemann M."/>
            <person name="Hentschel U."/>
            <person name="Abe I."/>
            <person name="Matsunaga S."/>
            <person name="Kalinowski J."/>
            <person name="Takeyama H."/>
            <person name="Piel J."/>
        </authorList>
    </citation>
    <scope>NUCLEOTIDE SEQUENCE [LARGE SCALE GENOMIC DNA]</scope>
    <source>
        <strain evidence="12">TSY2</strain>
    </source>
</reference>
<name>W4MAC4_9BACT</name>
<dbReference type="PANTHER" id="PTHR38050:SF1">
    <property type="entry name" value="FERULOYL ESTERASE C"/>
    <property type="match status" value="1"/>
</dbReference>
<evidence type="ECO:0000256" key="9">
    <source>
        <dbReference type="ARBA" id="ARBA00025250"/>
    </source>
</evidence>
<evidence type="ECO:0000256" key="8">
    <source>
        <dbReference type="ARBA" id="ARBA00023326"/>
    </source>
</evidence>
<evidence type="ECO:0000256" key="1">
    <source>
        <dbReference type="ARBA" id="ARBA00004613"/>
    </source>
</evidence>
<keyword evidence="12" id="KW-1185">Reference proteome</keyword>
<evidence type="ECO:0000256" key="5">
    <source>
        <dbReference type="ARBA" id="ARBA00022729"/>
    </source>
</evidence>
<dbReference type="PANTHER" id="PTHR38050">
    <property type="match status" value="1"/>
</dbReference>
<keyword evidence="7" id="KW-0119">Carbohydrate metabolism</keyword>
<dbReference type="Proteomes" id="UP000019140">
    <property type="component" value="Unassembled WGS sequence"/>
</dbReference>
<gene>
    <name evidence="11" type="ORF">ETSY2_11960</name>
</gene>
<dbReference type="GO" id="GO:0030600">
    <property type="term" value="F:feruloyl esterase activity"/>
    <property type="evidence" value="ECO:0007669"/>
    <property type="project" value="InterPro"/>
</dbReference>
<sequence>MSVSPHHPIFGILLVGVLTMAACTAPNASKDTPVSGQRLSQGCGRPAPKAPATRLMVAGQRRQFILVVPKDYHSRQPQRLVFAFHGRTNSNAKVRGYYDLERHSAQPTLFVYPSGLKDQSGLLTWSAPREPAHALRDYAFFDALLADIGNRYCVALDHVYIV</sequence>
<proteinExistence type="inferred from homology"/>